<evidence type="ECO:0000313" key="1">
    <source>
        <dbReference type="EMBL" id="CAA6803374.1"/>
    </source>
</evidence>
<evidence type="ECO:0008006" key="2">
    <source>
        <dbReference type="Google" id="ProtNLM"/>
    </source>
</evidence>
<dbReference type="PANTHER" id="PTHR39324:SF1">
    <property type="entry name" value="CALCIUM DODECIN"/>
    <property type="match status" value="1"/>
</dbReference>
<dbReference type="PANTHER" id="PTHR39324">
    <property type="entry name" value="CALCIUM DODECIN"/>
    <property type="match status" value="1"/>
</dbReference>
<name>A0A6S6SEF4_9BACT</name>
<protein>
    <recommendedName>
        <fullName evidence="2">Dodecin domain-containing protein</fullName>
    </recommendedName>
</protein>
<reference evidence="1" key="1">
    <citation type="submission" date="2020-01" db="EMBL/GenBank/DDBJ databases">
        <authorList>
            <person name="Meier V. D."/>
            <person name="Meier V D."/>
        </authorList>
    </citation>
    <scope>NUCLEOTIDE SEQUENCE</scope>
    <source>
        <strain evidence="1">HLG_WM_MAG_12</strain>
    </source>
</reference>
<dbReference type="SUPFAM" id="SSF89807">
    <property type="entry name" value="Dodecin-like"/>
    <property type="match status" value="1"/>
</dbReference>
<organism evidence="1">
    <name type="scientific">uncultured Campylobacterales bacterium</name>
    <dbReference type="NCBI Taxonomy" id="352960"/>
    <lineage>
        <taxon>Bacteria</taxon>
        <taxon>Pseudomonadati</taxon>
        <taxon>Campylobacterota</taxon>
        <taxon>Epsilonproteobacteria</taxon>
        <taxon>Campylobacterales</taxon>
        <taxon>environmental samples</taxon>
    </lineage>
</organism>
<dbReference type="InterPro" id="IPR025543">
    <property type="entry name" value="Dodecin-like"/>
</dbReference>
<dbReference type="InterPro" id="IPR036694">
    <property type="entry name" value="Dodecin-like_sf"/>
</dbReference>
<proteinExistence type="predicted"/>
<sequence>MSQVVKVVEILAQSKKGWEDAAQDAVKMAGKTIKNIKSINVNNMSAEVDGDKIVNYRINAKISFVLDK</sequence>
<dbReference type="InterPro" id="IPR009923">
    <property type="entry name" value="Dodecin"/>
</dbReference>
<dbReference type="Pfam" id="PF07311">
    <property type="entry name" value="Dodecin"/>
    <property type="match status" value="1"/>
</dbReference>
<dbReference type="AlphaFoldDB" id="A0A6S6SEF4"/>
<accession>A0A6S6SEF4</accession>
<dbReference type="Gene3D" id="3.30.1660.10">
    <property type="entry name" value="Flavin-binding protein dodecin"/>
    <property type="match status" value="1"/>
</dbReference>
<gene>
    <name evidence="1" type="ORF">HELGO_WM2659</name>
</gene>
<dbReference type="EMBL" id="CACVAW010000010">
    <property type="protein sequence ID" value="CAA6803374.1"/>
    <property type="molecule type" value="Genomic_DNA"/>
</dbReference>